<feature type="transmembrane region" description="Helical" evidence="5">
    <location>
        <begin position="125"/>
        <end position="147"/>
    </location>
</feature>
<organism evidence="6 7">
    <name type="scientific">Phomopsis amygdali</name>
    <name type="common">Fusicoccum amygdali</name>
    <dbReference type="NCBI Taxonomy" id="1214568"/>
    <lineage>
        <taxon>Eukaryota</taxon>
        <taxon>Fungi</taxon>
        <taxon>Dikarya</taxon>
        <taxon>Ascomycota</taxon>
        <taxon>Pezizomycotina</taxon>
        <taxon>Sordariomycetes</taxon>
        <taxon>Sordariomycetidae</taxon>
        <taxon>Diaporthales</taxon>
        <taxon>Diaporthaceae</taxon>
        <taxon>Diaporthe</taxon>
    </lineage>
</organism>
<evidence type="ECO:0000256" key="4">
    <source>
        <dbReference type="ARBA" id="ARBA00023136"/>
    </source>
</evidence>
<keyword evidence="4 5" id="KW-0472">Membrane</keyword>
<dbReference type="EMBL" id="JAUJFL010000003">
    <property type="protein sequence ID" value="KAK2608109.1"/>
    <property type="molecule type" value="Genomic_DNA"/>
</dbReference>
<evidence type="ECO:0000256" key="5">
    <source>
        <dbReference type="SAM" id="Phobius"/>
    </source>
</evidence>
<dbReference type="AlphaFoldDB" id="A0AAD9W4V7"/>
<dbReference type="Pfam" id="PF04479">
    <property type="entry name" value="RTA1"/>
    <property type="match status" value="1"/>
</dbReference>
<dbReference type="GO" id="GO:0005886">
    <property type="term" value="C:plasma membrane"/>
    <property type="evidence" value="ECO:0007669"/>
    <property type="project" value="TreeGrafter"/>
</dbReference>
<sequence>MSSSQPLFANMTAAEMEQAIKETQQGCYPYTTLLTPSYDYVPSFAAGITFCVLFGIPFFYHTFRSIQLRKATSILFALGALSESYTFLVSLGKVPLLTKLFVAAELIGWASRTWAAKCPYNRDAFLSQIVTLIIAPVFFSAALYVLLGKLISDMGRASSILSPKWYAIVFCTCDVVSLIIQAAGGAMASMADTDEEQDRGTHIMEGGIVFQLATMTLFGVLMGDFARRIMSRRTGLRDSVTPSLKLILVAMLVSFVMIYIRSIYRTIELAQGWRGYLITHEAYFIALDAATMVIAVAVFIPIDPAVMWFARKYAPAKQSMSAEASDIEVAMAPAPYNPHTSYGQAAARY</sequence>
<feature type="transmembrane region" description="Helical" evidence="5">
    <location>
        <begin position="167"/>
        <end position="188"/>
    </location>
</feature>
<name>A0AAD9W4V7_PHOAM</name>
<dbReference type="GO" id="GO:0000324">
    <property type="term" value="C:fungal-type vacuole"/>
    <property type="evidence" value="ECO:0007669"/>
    <property type="project" value="TreeGrafter"/>
</dbReference>
<keyword evidence="2 5" id="KW-0812">Transmembrane</keyword>
<feature type="transmembrane region" description="Helical" evidence="5">
    <location>
        <begin position="246"/>
        <end position="264"/>
    </location>
</feature>
<keyword evidence="3 5" id="KW-1133">Transmembrane helix</keyword>
<accession>A0AAD9W4V7</accession>
<feature type="transmembrane region" description="Helical" evidence="5">
    <location>
        <begin position="40"/>
        <end position="60"/>
    </location>
</feature>
<evidence type="ECO:0000256" key="2">
    <source>
        <dbReference type="ARBA" id="ARBA00022692"/>
    </source>
</evidence>
<dbReference type="InterPro" id="IPR007568">
    <property type="entry name" value="RTA1"/>
</dbReference>
<evidence type="ECO:0000313" key="6">
    <source>
        <dbReference type="EMBL" id="KAK2608109.1"/>
    </source>
</evidence>
<dbReference type="Proteomes" id="UP001265746">
    <property type="component" value="Unassembled WGS sequence"/>
</dbReference>
<evidence type="ECO:0000256" key="3">
    <source>
        <dbReference type="ARBA" id="ARBA00022989"/>
    </source>
</evidence>
<proteinExistence type="predicted"/>
<dbReference type="PANTHER" id="PTHR31465:SF11">
    <property type="entry name" value="DOMAIN PROTEIN, PUTATIVE (AFU_ORTHOLOGUE AFUA_3G10770)-RELATED"/>
    <property type="match status" value="1"/>
</dbReference>
<comment type="caution">
    <text evidence="6">The sequence shown here is derived from an EMBL/GenBank/DDBJ whole genome shotgun (WGS) entry which is preliminary data.</text>
</comment>
<feature type="transmembrane region" description="Helical" evidence="5">
    <location>
        <begin position="72"/>
        <end position="91"/>
    </location>
</feature>
<protein>
    <submittedName>
        <fullName evidence="6">Uncharacterized protein</fullName>
    </submittedName>
</protein>
<dbReference type="PANTHER" id="PTHR31465">
    <property type="entry name" value="PROTEIN RTA1-RELATED"/>
    <property type="match status" value="1"/>
</dbReference>
<comment type="subcellular location">
    <subcellularLocation>
        <location evidence="1">Membrane</location>
        <topology evidence="1">Multi-pass membrane protein</topology>
    </subcellularLocation>
</comment>
<gene>
    <name evidence="6" type="ORF">N8I77_006742</name>
</gene>
<evidence type="ECO:0000313" key="7">
    <source>
        <dbReference type="Proteomes" id="UP001265746"/>
    </source>
</evidence>
<evidence type="ECO:0000256" key="1">
    <source>
        <dbReference type="ARBA" id="ARBA00004141"/>
    </source>
</evidence>
<feature type="transmembrane region" description="Helical" evidence="5">
    <location>
        <begin position="284"/>
        <end position="310"/>
    </location>
</feature>
<keyword evidence="7" id="KW-1185">Reference proteome</keyword>
<feature type="transmembrane region" description="Helical" evidence="5">
    <location>
        <begin position="208"/>
        <end position="226"/>
    </location>
</feature>
<reference evidence="6" key="1">
    <citation type="submission" date="2023-06" db="EMBL/GenBank/DDBJ databases">
        <authorList>
            <person name="Noh H."/>
        </authorList>
    </citation>
    <scope>NUCLEOTIDE SEQUENCE</scope>
    <source>
        <strain evidence="6">DUCC20226</strain>
    </source>
</reference>